<evidence type="ECO:0000256" key="1">
    <source>
        <dbReference type="ARBA" id="ARBA00010779"/>
    </source>
</evidence>
<keyword evidence="6 12" id="KW-0175">Coiled coil</keyword>
<feature type="region of interest" description="Disordered" evidence="13">
    <location>
        <begin position="1438"/>
        <end position="1547"/>
    </location>
</feature>
<keyword evidence="2 11" id="KW-0158">Chromosome</keyword>
<evidence type="ECO:0000256" key="8">
    <source>
        <dbReference type="ARBA" id="ARBA00023204"/>
    </source>
</evidence>
<feature type="compositionally biased region" description="Acidic residues" evidence="13">
    <location>
        <begin position="1489"/>
        <end position="1502"/>
    </location>
</feature>
<dbReference type="Gene3D" id="3.90.230.10">
    <property type="entry name" value="Creatinase/methionine aminopeptidase superfamily"/>
    <property type="match status" value="1"/>
</dbReference>
<name>A0A409VB94_9AGAR</name>
<feature type="compositionally biased region" description="Basic and acidic residues" evidence="13">
    <location>
        <begin position="1503"/>
        <end position="1522"/>
    </location>
</feature>
<gene>
    <name evidence="17" type="ORF">CVT24_005724</name>
</gene>
<dbReference type="Pfam" id="PF08221">
    <property type="entry name" value="HTH_9"/>
    <property type="match status" value="1"/>
</dbReference>
<evidence type="ECO:0000256" key="5">
    <source>
        <dbReference type="ARBA" id="ARBA00023015"/>
    </source>
</evidence>
<dbReference type="InterPro" id="IPR013953">
    <property type="entry name" value="FACT_SPT16_M"/>
</dbReference>
<dbReference type="Gene3D" id="2.30.29.150">
    <property type="match status" value="1"/>
</dbReference>
<dbReference type="FunFam" id="3.90.230.10:FF:000005">
    <property type="entry name" value="FACT complex subunit spt16"/>
    <property type="match status" value="1"/>
</dbReference>
<comment type="similarity">
    <text evidence="1 11">Belongs to the peptidase M24 family. SPT16 subfamily.</text>
</comment>
<feature type="domain" description="Histone chaperone RTT106/FACT complex subunit SPT16-like middle" evidence="16">
    <location>
        <begin position="1317"/>
        <end position="1407"/>
    </location>
</feature>
<feature type="coiled-coil region" evidence="12">
    <location>
        <begin position="1121"/>
        <end position="1151"/>
    </location>
</feature>
<dbReference type="SMART" id="SM01285">
    <property type="entry name" value="FACT-Spt16_Nlob"/>
    <property type="match status" value="1"/>
</dbReference>
<dbReference type="InterPro" id="IPR056595">
    <property type="entry name" value="Fact-SPT16_PH"/>
</dbReference>
<comment type="subunit">
    <text evidence="11">Component of the FACT complex.</text>
</comment>
<dbReference type="OrthoDB" id="10251642at2759"/>
<evidence type="ECO:0000256" key="11">
    <source>
        <dbReference type="RuleBase" id="RU367052"/>
    </source>
</evidence>
<dbReference type="Pfam" id="PF24824">
    <property type="entry name" value="PH_SPT16"/>
    <property type="match status" value="1"/>
</dbReference>
<evidence type="ECO:0000256" key="3">
    <source>
        <dbReference type="ARBA" id="ARBA00022705"/>
    </source>
</evidence>
<feature type="domain" description="FACT complex subunit SPT16 middle" evidence="15">
    <location>
        <begin position="1042"/>
        <end position="1192"/>
    </location>
</feature>
<evidence type="ECO:0000256" key="4">
    <source>
        <dbReference type="ARBA" id="ARBA00022763"/>
    </source>
</evidence>
<dbReference type="GO" id="GO:0006281">
    <property type="term" value="P:DNA repair"/>
    <property type="evidence" value="ECO:0007669"/>
    <property type="project" value="UniProtKB-UniRule"/>
</dbReference>
<evidence type="ECO:0000256" key="7">
    <source>
        <dbReference type="ARBA" id="ARBA00023163"/>
    </source>
</evidence>
<dbReference type="InterPro" id="IPR040258">
    <property type="entry name" value="Spt16"/>
</dbReference>
<evidence type="ECO:0000313" key="18">
    <source>
        <dbReference type="Proteomes" id="UP000284842"/>
    </source>
</evidence>
<dbReference type="Pfam" id="PF08644">
    <property type="entry name" value="SPT16"/>
    <property type="match status" value="1"/>
</dbReference>
<feature type="compositionally biased region" description="Low complexity" evidence="13">
    <location>
        <begin position="1476"/>
        <end position="1487"/>
    </location>
</feature>
<dbReference type="InterPro" id="IPR036390">
    <property type="entry name" value="WH_DNA-bd_sf"/>
</dbReference>
<dbReference type="GO" id="GO:0006260">
    <property type="term" value="P:DNA replication"/>
    <property type="evidence" value="ECO:0007669"/>
    <property type="project" value="UniProtKB-KW"/>
</dbReference>
<comment type="subcellular location">
    <subcellularLocation>
        <location evidence="11">Nucleus</location>
    </subcellularLocation>
    <subcellularLocation>
        <location evidence="11">Chromosome</location>
    </subcellularLocation>
</comment>
<organism evidence="17 18">
    <name type="scientific">Panaeolus cyanescens</name>
    <dbReference type="NCBI Taxonomy" id="181874"/>
    <lineage>
        <taxon>Eukaryota</taxon>
        <taxon>Fungi</taxon>
        <taxon>Dikarya</taxon>
        <taxon>Basidiomycota</taxon>
        <taxon>Agaricomycotina</taxon>
        <taxon>Agaricomycetes</taxon>
        <taxon>Agaricomycetidae</taxon>
        <taxon>Agaricales</taxon>
        <taxon>Agaricineae</taxon>
        <taxon>Galeropsidaceae</taxon>
        <taxon>Panaeolus</taxon>
    </lineage>
</organism>
<evidence type="ECO:0000256" key="2">
    <source>
        <dbReference type="ARBA" id="ARBA00022454"/>
    </source>
</evidence>
<dbReference type="InterPro" id="IPR013197">
    <property type="entry name" value="RNA_pol_III_RPC82-rel_HTH"/>
</dbReference>
<dbReference type="Proteomes" id="UP000284842">
    <property type="component" value="Unassembled WGS sequence"/>
</dbReference>
<comment type="function">
    <text evidence="10 11">Component of the FACT complex, a general chromatin factor that acts to reorganize nucleosomes. The FACT complex is involved in multiple processes that require DNA as a template such as mRNA elongation, DNA replication and DNA repair. During transcription elongation the FACT complex acts as a histone chaperone that both destabilizes and restores nucleosomal structure. It facilitates the passage of RNA polymerase II and transcription by promoting the dissociation of one histone H2A-H2B dimer from the nucleosome, then subsequently promotes the reestablishment of the nucleosome following the passage of RNA polymerase II.</text>
</comment>
<dbReference type="InterPro" id="IPR055207">
    <property type="entry name" value="POLR3C_WHD"/>
</dbReference>
<keyword evidence="5 11" id="KW-0805">Transcription regulation</keyword>
<dbReference type="PANTHER" id="PTHR13980:SF15">
    <property type="entry name" value="FACT COMPLEX SUBUNIT SPT16"/>
    <property type="match status" value="1"/>
</dbReference>
<dbReference type="Pfam" id="PF22536">
    <property type="entry name" value="WHD_POLR3C"/>
    <property type="match status" value="1"/>
</dbReference>
<dbReference type="EMBL" id="NHTK01006129">
    <property type="protein sequence ID" value="PPQ63179.1"/>
    <property type="molecule type" value="Genomic_DNA"/>
</dbReference>
<dbReference type="InterPro" id="IPR011993">
    <property type="entry name" value="PH-like_dom_sf"/>
</dbReference>
<accession>A0A409VB94</accession>
<evidence type="ECO:0000256" key="13">
    <source>
        <dbReference type="SAM" id="MobiDB-lite"/>
    </source>
</evidence>
<dbReference type="SUPFAM" id="SSF55920">
    <property type="entry name" value="Creatinase/aminopeptidase"/>
    <property type="match status" value="1"/>
</dbReference>
<evidence type="ECO:0000259" key="15">
    <source>
        <dbReference type="SMART" id="SM01286"/>
    </source>
</evidence>
<evidence type="ECO:0000256" key="12">
    <source>
        <dbReference type="SAM" id="Coils"/>
    </source>
</evidence>
<dbReference type="Pfam" id="PF14826">
    <property type="entry name" value="FACT-Spt16_Nlob"/>
    <property type="match status" value="1"/>
</dbReference>
<dbReference type="GO" id="GO:0035101">
    <property type="term" value="C:FACT complex"/>
    <property type="evidence" value="ECO:0007669"/>
    <property type="project" value="UniProtKB-UniRule"/>
</dbReference>
<dbReference type="GO" id="GO:0010468">
    <property type="term" value="P:regulation of gene expression"/>
    <property type="evidence" value="ECO:0007669"/>
    <property type="project" value="UniProtKB-ARBA"/>
</dbReference>
<reference evidence="17 18" key="1">
    <citation type="journal article" date="2018" name="Evol. Lett.">
        <title>Horizontal gene cluster transfer increased hallucinogenic mushroom diversity.</title>
        <authorList>
            <person name="Reynolds H.T."/>
            <person name="Vijayakumar V."/>
            <person name="Gluck-Thaler E."/>
            <person name="Korotkin H.B."/>
            <person name="Matheny P.B."/>
            <person name="Slot J.C."/>
        </authorList>
    </citation>
    <scope>NUCLEOTIDE SEQUENCE [LARGE SCALE GENOMIC DNA]</scope>
    <source>
        <strain evidence="17 18">2629</strain>
    </source>
</reference>
<dbReference type="InParanoid" id="A0A409VB94"/>
<keyword evidence="9 11" id="KW-0539">Nucleus</keyword>
<dbReference type="Gene3D" id="2.30.29.210">
    <property type="entry name" value="FACT complex subunit Spt16p/Cdc68p"/>
    <property type="match status" value="1"/>
</dbReference>
<keyword evidence="3 11" id="KW-0235">DNA replication</keyword>
<dbReference type="Pfam" id="PF00557">
    <property type="entry name" value="Peptidase_M24"/>
    <property type="match status" value="1"/>
</dbReference>
<evidence type="ECO:0000313" key="17">
    <source>
        <dbReference type="EMBL" id="PPQ63179.1"/>
    </source>
</evidence>
<protein>
    <recommendedName>
        <fullName evidence="11">FACT complex subunit</fullName>
    </recommendedName>
</protein>
<dbReference type="InterPro" id="IPR029148">
    <property type="entry name" value="FACT-SPT16_Nlobe"/>
</dbReference>
<feature type="compositionally biased region" description="Low complexity" evidence="13">
    <location>
        <begin position="1538"/>
        <end position="1547"/>
    </location>
</feature>
<dbReference type="InterPro" id="IPR000994">
    <property type="entry name" value="Pept_M24"/>
</dbReference>
<dbReference type="GO" id="GO:0006368">
    <property type="term" value="P:transcription elongation by RNA polymerase II"/>
    <property type="evidence" value="ECO:0007669"/>
    <property type="project" value="TreeGrafter"/>
</dbReference>
<feature type="domain" description="FACT complex subunit SPT16 N-terminal lobe" evidence="14">
    <location>
        <begin position="493"/>
        <end position="657"/>
    </location>
</feature>
<dbReference type="Gene3D" id="3.40.350.10">
    <property type="entry name" value="Creatinase/prolidase N-terminal domain"/>
    <property type="match status" value="1"/>
</dbReference>
<dbReference type="GO" id="GO:0031491">
    <property type="term" value="F:nucleosome binding"/>
    <property type="evidence" value="ECO:0007669"/>
    <property type="project" value="TreeGrafter"/>
</dbReference>
<evidence type="ECO:0000256" key="10">
    <source>
        <dbReference type="ARBA" id="ARBA00025370"/>
    </source>
</evidence>
<dbReference type="InterPro" id="IPR036005">
    <property type="entry name" value="Creatinase/aminopeptidase-like"/>
</dbReference>
<feature type="region of interest" description="Disordered" evidence="13">
    <location>
        <begin position="939"/>
        <end position="963"/>
    </location>
</feature>
<dbReference type="FunFam" id="2.30.29.210:FF:000001">
    <property type="entry name" value="FACT complex subunit spt16"/>
    <property type="match status" value="1"/>
</dbReference>
<proteinExistence type="inferred from homology"/>
<evidence type="ECO:0000259" key="16">
    <source>
        <dbReference type="SMART" id="SM01287"/>
    </source>
</evidence>
<keyword evidence="7 11" id="KW-0804">Transcription</keyword>
<sequence length="1547" mass="173331">MADTHTRALCIEIISSHFGPLTAKVASVLLTKGRLPFSQVVRLSSLKPRTARASILALIQHNLLWHSKGDDGREVFEINTDECIMRMRFGYFIWLSEHLYGSLAAQIVALILDHGKLRSTDIISRLSTFDAKQTTQINQMLVKLISDSYLKPSTILSHLSPRDKCIQYEAEEKKKISGFPTPKELREAKEIALARLKREEEEAEQAGLAQLRTLLNSFAQQAPLSIATILTKIPEGINLSQELIYQSKKVSNNTCVKDYLGMLSCADNPTPEGRAGAFLSYSSSKVQVEYETIARKLRRSVLEAFARDKHGPEGLRIYRLLLDSGKMDEKQISKIVMMAAKDVRPLLFALASDGLVSTQEVPKSADRNPARTFYLWYSDVQKATAFVLANVYKTLHNIISRRRSEREVPDVVAVLEKRERSDVSQDENLLTRMERNILDEWRTKENKLATLETRVEELTPHNASIKARQEPHSFFDASPHPSSFTLHMSDTQLNKAAFSSRVRNLYDSWQSASQNEDFESLKDVDAIIHVAGDPAPDEVAMKKGSCFQQWLLGYEFPSTLFLFQKNKFSIVCSASKAKILSQVQNTVKGVPIEILARPKGKDAANDPLPKFFETYASLQRVGCLLKETASGKLATEWQTLLGQANSKPELVDVTPALSTLLSVKDDEELKWIQTSAALTSTLLRYHVAPKLETILDKESKITHDMLSAQIETRLGSGEGSSAKGPDMKVWSKGKGLETIDWSSVEFSFPPIIISKSSKTGYDLRYNVDSTEDNIAHKGVFLVSFGMRYKSYSTNVGRTFIVDPHPEQEAQYGLLLALQTELLSKIKDGALASDVYQSAIDYIRSKKPDLEKAFVKNIGFCTGIEFRDANYLISPKCNRPLRKNMIISLNLGFAGLVDPSGQKYAINLVDTIKVESARSIFLTEGVRSPKDTLFFLNAESEEEKPKKKPAAVSNGSPAKAKTVGGKVLRNQTRRAAQDEVHQTAMAKLMEHQRELHENLQTQGLARFSENGGGLGGKEGKGWKKFQSYKGEAGVPPEVEKLRILVDRKAQSVILPINGFAVAFHINTIKNASKNDEGDFTYLRINFQTPGQLAGKKEDTPFENPDATFIRSVSYRSPDNHRIDNLVKQINDLKKEATKREQQKKEMADVVEQGSLVEVKGRRPVKMSEAFIRPALDGKRLPGEVEIHQNGVRYQSMGAQKVDILFSNIKHLFFQPCDHELLVIVHLHLKAPIIIGKKKTFDIQFFREATDVQFDETGNRKRKHRYGDEDEIEMEQQERKRRAMLNKEVKAFAEKIAEAATVSNGDTLDLDIPFRELSFEGVPFRTSVRLQPTTECLVHLTDPPFLVVTLSEIEIASLERVQYGLKQFDLVFIFKDFTKAPLHINSIQATQMDDVKNWLDSVDIPMSEGPVNLNWGPIMKHVNENPFEFFQGGGWSFLGGAPGVESDHSSESETESEFEAEEEDFESSASSDDESDFSDASGSDESGSDFGEGDDSDEGDDWDELERKAAKADQRRSDAKKAAGSDDSDDERPKKKAPKKPNGNAKSKR</sequence>
<dbReference type="Pfam" id="PF21091">
    <property type="entry name" value="SPT16_C"/>
    <property type="match status" value="1"/>
</dbReference>
<keyword evidence="8 11" id="KW-0234">DNA repair</keyword>
<dbReference type="PANTHER" id="PTHR13980">
    <property type="entry name" value="CDC68 RELATED"/>
    <property type="match status" value="1"/>
</dbReference>
<dbReference type="InterPro" id="IPR036388">
    <property type="entry name" value="WH-like_DNA-bd_sf"/>
</dbReference>
<feature type="compositionally biased region" description="Acidic residues" evidence="13">
    <location>
        <begin position="1450"/>
        <end position="1475"/>
    </location>
</feature>
<dbReference type="SMART" id="SM01286">
    <property type="entry name" value="SPT16"/>
    <property type="match status" value="1"/>
</dbReference>
<dbReference type="InterPro" id="IPR029149">
    <property type="entry name" value="Creatin/AminoP/Spt16_N"/>
</dbReference>
<dbReference type="Pfam" id="PF08512">
    <property type="entry name" value="Rttp106-like_middle"/>
    <property type="match status" value="1"/>
</dbReference>
<dbReference type="InterPro" id="IPR013719">
    <property type="entry name" value="RTT106/SPT16-like_middle_dom"/>
</dbReference>
<evidence type="ECO:0000259" key="14">
    <source>
        <dbReference type="SMART" id="SM01285"/>
    </source>
</evidence>
<dbReference type="STRING" id="181874.A0A409VB94"/>
<keyword evidence="18" id="KW-1185">Reference proteome</keyword>
<dbReference type="InterPro" id="IPR048969">
    <property type="entry name" value="FACT_SPT16_C"/>
</dbReference>
<comment type="caution">
    <text evidence="17">The sequence shown here is derived from an EMBL/GenBank/DDBJ whole genome shotgun (WGS) entry which is preliminary data.</text>
</comment>
<evidence type="ECO:0000256" key="6">
    <source>
        <dbReference type="ARBA" id="ARBA00023054"/>
    </source>
</evidence>
<evidence type="ECO:0000256" key="9">
    <source>
        <dbReference type="ARBA" id="ARBA00023242"/>
    </source>
</evidence>
<dbReference type="SUPFAM" id="SSF46785">
    <property type="entry name" value="Winged helix' DNA-binding domain"/>
    <property type="match status" value="1"/>
</dbReference>
<dbReference type="SMART" id="SM01287">
    <property type="entry name" value="Rtt106"/>
    <property type="match status" value="1"/>
</dbReference>
<dbReference type="FunCoup" id="A0A409VB94">
    <property type="interactions" value="755"/>
</dbReference>
<dbReference type="Gene3D" id="2.30.29.30">
    <property type="entry name" value="Pleckstrin-homology domain (PH domain)/Phosphotyrosine-binding domain (PTB)"/>
    <property type="match status" value="1"/>
</dbReference>
<keyword evidence="4 11" id="KW-0227">DNA damage</keyword>
<dbReference type="FunFam" id="2.30.29.30:FF:000017">
    <property type="entry name" value="FACT complex subunit SPT16"/>
    <property type="match status" value="1"/>
</dbReference>
<dbReference type="Gene3D" id="1.10.10.10">
    <property type="entry name" value="Winged helix-like DNA-binding domain superfamily/Winged helix DNA-binding domain"/>
    <property type="match status" value="3"/>
</dbReference>